<dbReference type="CDD" id="cd05233">
    <property type="entry name" value="SDR_c"/>
    <property type="match status" value="1"/>
</dbReference>
<dbReference type="PANTHER" id="PTHR42760">
    <property type="entry name" value="SHORT-CHAIN DEHYDROGENASES/REDUCTASES FAMILY MEMBER"/>
    <property type="match status" value="1"/>
</dbReference>
<gene>
    <name evidence="4" type="ORF">EJ05DRAFT_475483</name>
</gene>
<dbReference type="InterPro" id="IPR036291">
    <property type="entry name" value="NAD(P)-bd_dom_sf"/>
</dbReference>
<evidence type="ECO:0000256" key="3">
    <source>
        <dbReference type="ARBA" id="ARBA00023002"/>
    </source>
</evidence>
<organism evidence="4 5">
    <name type="scientific">Pseudovirgaria hyperparasitica</name>
    <dbReference type="NCBI Taxonomy" id="470096"/>
    <lineage>
        <taxon>Eukaryota</taxon>
        <taxon>Fungi</taxon>
        <taxon>Dikarya</taxon>
        <taxon>Ascomycota</taxon>
        <taxon>Pezizomycotina</taxon>
        <taxon>Dothideomycetes</taxon>
        <taxon>Dothideomycetes incertae sedis</taxon>
        <taxon>Acrospermales</taxon>
        <taxon>Acrospermaceae</taxon>
        <taxon>Pseudovirgaria</taxon>
    </lineage>
</organism>
<dbReference type="GO" id="GO:0016616">
    <property type="term" value="F:oxidoreductase activity, acting on the CH-OH group of donors, NAD or NADP as acceptor"/>
    <property type="evidence" value="ECO:0007669"/>
    <property type="project" value="TreeGrafter"/>
</dbReference>
<proteinExistence type="inferred from homology"/>
<reference evidence="4" key="1">
    <citation type="journal article" date="2020" name="Stud. Mycol.">
        <title>101 Dothideomycetes genomes: a test case for predicting lifestyles and emergence of pathogens.</title>
        <authorList>
            <person name="Haridas S."/>
            <person name="Albert R."/>
            <person name="Binder M."/>
            <person name="Bloem J."/>
            <person name="Labutti K."/>
            <person name="Salamov A."/>
            <person name="Andreopoulos B."/>
            <person name="Baker S."/>
            <person name="Barry K."/>
            <person name="Bills G."/>
            <person name="Bluhm B."/>
            <person name="Cannon C."/>
            <person name="Castanera R."/>
            <person name="Culley D."/>
            <person name="Daum C."/>
            <person name="Ezra D."/>
            <person name="Gonzalez J."/>
            <person name="Henrissat B."/>
            <person name="Kuo A."/>
            <person name="Liang C."/>
            <person name="Lipzen A."/>
            <person name="Lutzoni F."/>
            <person name="Magnuson J."/>
            <person name="Mondo S."/>
            <person name="Nolan M."/>
            <person name="Ohm R."/>
            <person name="Pangilinan J."/>
            <person name="Park H.-J."/>
            <person name="Ramirez L."/>
            <person name="Alfaro M."/>
            <person name="Sun H."/>
            <person name="Tritt A."/>
            <person name="Yoshinaga Y."/>
            <person name="Zwiers L.-H."/>
            <person name="Turgeon B."/>
            <person name="Goodwin S."/>
            <person name="Spatafora J."/>
            <person name="Crous P."/>
            <person name="Grigoriev I."/>
        </authorList>
    </citation>
    <scope>NUCLEOTIDE SEQUENCE</scope>
    <source>
        <strain evidence="4">CBS 121739</strain>
    </source>
</reference>
<dbReference type="EMBL" id="ML996570">
    <property type="protein sequence ID" value="KAF2759259.1"/>
    <property type="molecule type" value="Genomic_DNA"/>
</dbReference>
<evidence type="ECO:0000256" key="1">
    <source>
        <dbReference type="ARBA" id="ARBA00006484"/>
    </source>
</evidence>
<comment type="similarity">
    <text evidence="1">Belongs to the short-chain dehydrogenases/reductases (SDR) family.</text>
</comment>
<dbReference type="GeneID" id="54484863"/>
<dbReference type="PRINTS" id="PR00080">
    <property type="entry name" value="SDRFAMILY"/>
</dbReference>
<dbReference type="Gene3D" id="3.40.50.720">
    <property type="entry name" value="NAD(P)-binding Rossmann-like Domain"/>
    <property type="match status" value="1"/>
</dbReference>
<dbReference type="Proteomes" id="UP000799437">
    <property type="component" value="Unassembled WGS sequence"/>
</dbReference>
<dbReference type="PRINTS" id="PR00081">
    <property type="entry name" value="GDHRDH"/>
</dbReference>
<dbReference type="InterPro" id="IPR002347">
    <property type="entry name" value="SDR_fam"/>
</dbReference>
<dbReference type="RefSeq" id="XP_033601710.1">
    <property type="nucleotide sequence ID" value="XM_033743809.1"/>
</dbReference>
<dbReference type="OrthoDB" id="5840532at2759"/>
<dbReference type="PROSITE" id="PS00061">
    <property type="entry name" value="ADH_SHORT"/>
    <property type="match status" value="1"/>
</dbReference>
<dbReference type="Pfam" id="PF13561">
    <property type="entry name" value="adh_short_C2"/>
    <property type="match status" value="1"/>
</dbReference>
<keyword evidence="2" id="KW-0521">NADP</keyword>
<dbReference type="AlphaFoldDB" id="A0A6A6WAQ6"/>
<dbReference type="SUPFAM" id="SSF51735">
    <property type="entry name" value="NAD(P)-binding Rossmann-fold domains"/>
    <property type="match status" value="1"/>
</dbReference>
<dbReference type="InterPro" id="IPR020904">
    <property type="entry name" value="Sc_DH/Rdtase_CS"/>
</dbReference>
<keyword evidence="5" id="KW-1185">Reference proteome</keyword>
<protein>
    <submittedName>
        <fullName evidence="4">Putative short-chain dehydrogenase</fullName>
    </submittedName>
</protein>
<accession>A0A6A6WAQ6</accession>
<evidence type="ECO:0000313" key="4">
    <source>
        <dbReference type="EMBL" id="KAF2759259.1"/>
    </source>
</evidence>
<dbReference type="PANTHER" id="PTHR42760:SF133">
    <property type="entry name" value="3-OXOACYL-[ACYL-CARRIER-PROTEIN] REDUCTASE"/>
    <property type="match status" value="1"/>
</dbReference>
<name>A0A6A6WAQ6_9PEZI</name>
<sequence>MSKNYLITGACRGIGRGLSRLLLEKGHRVFLLDNAEPEIEHMRAQLPKWLSSKPTIKDQYHVFRGDLSNRSDIDRAASSASAFFAGHVDVLINNAANTTGVIHEHRIDSPEFPELWAKTIAVNLTGSMLLTRAVLPQLRKTSTREHGGSVIFMSSTRAYQSEPNSEAYAATKAGLLGLSQALSCSLADDGIRVNAILPGWINVQNESRWGDEKGMSWEDGLTEEDHRWHFAGRVGKVEDVFRAVEYLGDGNSWVTGQECVVDGGVTRRMVYPE</sequence>
<evidence type="ECO:0000256" key="2">
    <source>
        <dbReference type="ARBA" id="ARBA00022857"/>
    </source>
</evidence>
<evidence type="ECO:0000313" key="5">
    <source>
        <dbReference type="Proteomes" id="UP000799437"/>
    </source>
</evidence>
<keyword evidence="3" id="KW-0560">Oxidoreductase</keyword>